<evidence type="ECO:0000313" key="2">
    <source>
        <dbReference type="EMBL" id="QFQ11930.1"/>
    </source>
</evidence>
<evidence type="ECO:0000313" key="3">
    <source>
        <dbReference type="Proteomes" id="UP000249375"/>
    </source>
</evidence>
<evidence type="ECO:0000256" key="1">
    <source>
        <dbReference type="SAM" id="MobiDB-lite"/>
    </source>
</evidence>
<protein>
    <submittedName>
        <fullName evidence="2">Uncharacterized protein</fullName>
    </submittedName>
</protein>
<keyword evidence="3" id="KW-1185">Reference proteome</keyword>
<gene>
    <name evidence="2" type="ORF">C7Y71_002195</name>
</gene>
<proteinExistence type="predicted"/>
<sequence length="146" mass="16754">MRAYDWSAWLMCRFVHEFKATKRQFKDIDAPVVYIGFPKTSLQKFVPDGCVPKDVEDKHTVIDLPIDVTNDVLETMRAEYAQWVEKQPLSTSQQKEKSTSRQSEAISPSSISEVMHTIMSFPVESKSPIDCMMFLAEIKAHLARLI</sequence>
<feature type="compositionally biased region" description="Polar residues" evidence="1">
    <location>
        <begin position="100"/>
        <end position="109"/>
    </location>
</feature>
<feature type="region of interest" description="Disordered" evidence="1">
    <location>
        <begin position="89"/>
        <end position="109"/>
    </location>
</feature>
<dbReference type="AlphaFoldDB" id="A0A5P8E4V5"/>
<dbReference type="KEGG" id="alq:C7Y71_002195"/>
<accession>A0A5P8E4V5</accession>
<name>A0A5P8E4V5_9BACT</name>
<dbReference type="Proteomes" id="UP000249375">
    <property type="component" value="Chromosome"/>
</dbReference>
<organism evidence="2 3">
    <name type="scientific">Pseudoprevotella muciniphila</name>
    <dbReference type="NCBI Taxonomy" id="2133944"/>
    <lineage>
        <taxon>Bacteria</taxon>
        <taxon>Pseudomonadati</taxon>
        <taxon>Bacteroidota</taxon>
        <taxon>Bacteroidia</taxon>
        <taxon>Bacteroidales</taxon>
        <taxon>Prevotellaceae</taxon>
        <taxon>Pseudoprevotella</taxon>
    </lineage>
</organism>
<dbReference type="EMBL" id="CP033459">
    <property type="protein sequence ID" value="QFQ11930.1"/>
    <property type="molecule type" value="Genomic_DNA"/>
</dbReference>
<reference evidence="2 3" key="1">
    <citation type="submission" date="2018-11" db="EMBL/GenBank/DDBJ databases">
        <authorList>
            <person name="Na S.W."/>
            <person name="Baik M."/>
        </authorList>
    </citation>
    <scope>NUCLEOTIDE SEQUENCE [LARGE SCALE GENOMIC DNA]</scope>
    <source>
        <strain evidence="2 3">E39</strain>
    </source>
</reference>